<name>A0A7J9EWX4_9ROSI</name>
<evidence type="ECO:0000313" key="2">
    <source>
        <dbReference type="EMBL" id="MBA0776955.1"/>
    </source>
</evidence>
<dbReference type="Proteomes" id="UP000593568">
    <property type="component" value="Unassembled WGS sequence"/>
</dbReference>
<keyword evidence="3" id="KW-1185">Reference proteome</keyword>
<feature type="region of interest" description="Disordered" evidence="1">
    <location>
        <begin position="27"/>
        <end position="46"/>
    </location>
</feature>
<feature type="non-terminal residue" evidence="2">
    <location>
        <position position="46"/>
    </location>
</feature>
<accession>A0A7J9EWX4</accession>
<evidence type="ECO:0000313" key="3">
    <source>
        <dbReference type="Proteomes" id="UP000593568"/>
    </source>
</evidence>
<evidence type="ECO:0000256" key="1">
    <source>
        <dbReference type="SAM" id="MobiDB-lite"/>
    </source>
</evidence>
<reference evidence="2 3" key="1">
    <citation type="journal article" date="2019" name="Genome Biol. Evol.">
        <title>Insights into the evolution of the New World diploid cottons (Gossypium, subgenus Houzingenia) based on genome sequencing.</title>
        <authorList>
            <person name="Grover C.E."/>
            <person name="Arick M.A. 2nd"/>
            <person name="Thrash A."/>
            <person name="Conover J.L."/>
            <person name="Sanders W.S."/>
            <person name="Peterson D.G."/>
            <person name="Frelichowski J.E."/>
            <person name="Scheffler J.A."/>
            <person name="Scheffler B.E."/>
            <person name="Wendel J.F."/>
        </authorList>
    </citation>
    <scope>NUCLEOTIDE SEQUENCE [LARGE SCALE GENOMIC DNA]</scope>
    <source>
        <strain evidence="2">8</strain>
        <tissue evidence="2">Leaf</tissue>
    </source>
</reference>
<dbReference type="AlphaFoldDB" id="A0A7J9EWX4"/>
<dbReference type="EMBL" id="JABEZW010000009">
    <property type="protein sequence ID" value="MBA0776955.1"/>
    <property type="molecule type" value="Genomic_DNA"/>
</dbReference>
<gene>
    <name evidence="2" type="ORF">Gotri_011887</name>
</gene>
<protein>
    <submittedName>
        <fullName evidence="2">Uncharacterized protein</fullName>
    </submittedName>
</protein>
<comment type="caution">
    <text evidence="2">The sequence shown here is derived from an EMBL/GenBank/DDBJ whole genome shotgun (WGS) entry which is preliminary data.</text>
</comment>
<sequence>MSYYQEDDAEYMAEEYDMEDIDDMDEEFCGRDMSGSESDVDEYDYS</sequence>
<organism evidence="2 3">
    <name type="scientific">Gossypium trilobum</name>
    <dbReference type="NCBI Taxonomy" id="34281"/>
    <lineage>
        <taxon>Eukaryota</taxon>
        <taxon>Viridiplantae</taxon>
        <taxon>Streptophyta</taxon>
        <taxon>Embryophyta</taxon>
        <taxon>Tracheophyta</taxon>
        <taxon>Spermatophyta</taxon>
        <taxon>Magnoliopsida</taxon>
        <taxon>eudicotyledons</taxon>
        <taxon>Gunneridae</taxon>
        <taxon>Pentapetalae</taxon>
        <taxon>rosids</taxon>
        <taxon>malvids</taxon>
        <taxon>Malvales</taxon>
        <taxon>Malvaceae</taxon>
        <taxon>Malvoideae</taxon>
        <taxon>Gossypium</taxon>
    </lineage>
</organism>
<proteinExistence type="predicted"/>